<sequence>MVRCLRIHNLTTFRSSATAVACTGGSDFRRPSFEREPSLLSTFLCCAWELLALKKDMNPCLPHILSYKNLRVSSHQNNYNISTIITSSPQT</sequence>
<protein>
    <submittedName>
        <fullName evidence="1">Uncharacterized protein</fullName>
    </submittedName>
</protein>
<gene>
    <name evidence="1" type="ORF">L2E82_31068</name>
</gene>
<evidence type="ECO:0000313" key="1">
    <source>
        <dbReference type="EMBL" id="KAI3740600.1"/>
    </source>
</evidence>
<dbReference type="EMBL" id="CM042013">
    <property type="protein sequence ID" value="KAI3740600.1"/>
    <property type="molecule type" value="Genomic_DNA"/>
</dbReference>
<dbReference type="Proteomes" id="UP001055811">
    <property type="component" value="Linkage Group LG05"/>
</dbReference>
<accession>A0ACB9D2E2</accession>
<comment type="caution">
    <text evidence="1">The sequence shown here is derived from an EMBL/GenBank/DDBJ whole genome shotgun (WGS) entry which is preliminary data.</text>
</comment>
<evidence type="ECO:0000313" key="2">
    <source>
        <dbReference type="Proteomes" id="UP001055811"/>
    </source>
</evidence>
<name>A0ACB9D2E2_CICIN</name>
<organism evidence="1 2">
    <name type="scientific">Cichorium intybus</name>
    <name type="common">Chicory</name>
    <dbReference type="NCBI Taxonomy" id="13427"/>
    <lineage>
        <taxon>Eukaryota</taxon>
        <taxon>Viridiplantae</taxon>
        <taxon>Streptophyta</taxon>
        <taxon>Embryophyta</taxon>
        <taxon>Tracheophyta</taxon>
        <taxon>Spermatophyta</taxon>
        <taxon>Magnoliopsida</taxon>
        <taxon>eudicotyledons</taxon>
        <taxon>Gunneridae</taxon>
        <taxon>Pentapetalae</taxon>
        <taxon>asterids</taxon>
        <taxon>campanulids</taxon>
        <taxon>Asterales</taxon>
        <taxon>Asteraceae</taxon>
        <taxon>Cichorioideae</taxon>
        <taxon>Cichorieae</taxon>
        <taxon>Cichoriinae</taxon>
        <taxon>Cichorium</taxon>
    </lineage>
</organism>
<proteinExistence type="predicted"/>
<reference evidence="1 2" key="2">
    <citation type="journal article" date="2022" name="Mol. Ecol. Resour.">
        <title>The genomes of chicory, endive, great burdock and yacon provide insights into Asteraceae paleo-polyploidization history and plant inulin production.</title>
        <authorList>
            <person name="Fan W."/>
            <person name="Wang S."/>
            <person name="Wang H."/>
            <person name="Wang A."/>
            <person name="Jiang F."/>
            <person name="Liu H."/>
            <person name="Zhao H."/>
            <person name="Xu D."/>
            <person name="Zhang Y."/>
        </authorList>
    </citation>
    <scope>NUCLEOTIDE SEQUENCE [LARGE SCALE GENOMIC DNA]</scope>
    <source>
        <strain evidence="2">cv. Punajuju</strain>
        <tissue evidence="1">Leaves</tissue>
    </source>
</reference>
<reference evidence="2" key="1">
    <citation type="journal article" date="2022" name="Mol. Ecol. Resour.">
        <title>The genomes of chicory, endive, great burdock and yacon provide insights into Asteraceae palaeo-polyploidization history and plant inulin production.</title>
        <authorList>
            <person name="Fan W."/>
            <person name="Wang S."/>
            <person name="Wang H."/>
            <person name="Wang A."/>
            <person name="Jiang F."/>
            <person name="Liu H."/>
            <person name="Zhao H."/>
            <person name="Xu D."/>
            <person name="Zhang Y."/>
        </authorList>
    </citation>
    <scope>NUCLEOTIDE SEQUENCE [LARGE SCALE GENOMIC DNA]</scope>
    <source>
        <strain evidence="2">cv. Punajuju</strain>
    </source>
</reference>
<keyword evidence="2" id="KW-1185">Reference proteome</keyword>